<comment type="function">
    <text evidence="7">Catalyzes the hydrolytic cleavage of the carbon-nitrogen bond in imidazolone-5-propanoate to yield N-formimidoyl-L-glutamate. It is the third step in the universal histidine degradation pathway.</text>
</comment>
<feature type="binding site" evidence="7">
    <location>
        <position position="82"/>
    </location>
    <ligand>
        <name>Zn(2+)</name>
        <dbReference type="ChEBI" id="CHEBI:29105"/>
    </ligand>
</feature>
<protein>
    <recommendedName>
        <fullName evidence="1 7">Imidazolonepropionase</fullName>
        <ecNumber evidence="1 7">3.5.2.7</ecNumber>
    </recommendedName>
    <alternativeName>
        <fullName evidence="7">Imidazolone-5-propionate hydrolase</fullName>
    </alternativeName>
</protein>
<keyword evidence="2 7" id="KW-0479">Metal-binding</keyword>
<feature type="binding site" evidence="7">
    <location>
        <position position="250"/>
    </location>
    <ligand>
        <name>Fe(3+)</name>
        <dbReference type="ChEBI" id="CHEBI:29034"/>
    </ligand>
</feature>
<feature type="binding site" evidence="7">
    <location>
        <position position="82"/>
    </location>
    <ligand>
        <name>Fe(3+)</name>
        <dbReference type="ChEBI" id="CHEBI:29034"/>
    </ligand>
</feature>
<keyword evidence="7" id="KW-0963">Cytoplasm</keyword>
<feature type="binding site" evidence="7">
    <location>
        <position position="89"/>
    </location>
    <ligand>
        <name>4-imidazolone-5-propanoate</name>
        <dbReference type="ChEBI" id="CHEBI:77893"/>
    </ligand>
</feature>
<comment type="caution">
    <text evidence="9">The sequence shown here is derived from an EMBL/GenBank/DDBJ whole genome shotgun (WGS) entry which is preliminary data.</text>
</comment>
<reference evidence="9 10" key="1">
    <citation type="submission" date="2018-07" db="EMBL/GenBank/DDBJ databases">
        <title>Genomic Encyclopedia of Type Strains, Phase IV (KMG-IV): sequencing the most valuable type-strain genomes for metagenomic binning, comparative biology and taxonomic classification.</title>
        <authorList>
            <person name="Goeker M."/>
        </authorList>
    </citation>
    <scope>NUCLEOTIDE SEQUENCE [LARGE SCALE GENOMIC DNA]</scope>
    <source>
        <strain evidence="9 10">DSM 21410</strain>
    </source>
</reference>
<evidence type="ECO:0000256" key="6">
    <source>
        <dbReference type="ARBA" id="ARBA00023004"/>
    </source>
</evidence>
<dbReference type="FunFam" id="3.20.20.140:FF:000007">
    <property type="entry name" value="Imidazolonepropionase"/>
    <property type="match status" value="1"/>
</dbReference>
<dbReference type="RefSeq" id="WP_114366385.1">
    <property type="nucleotide sequence ID" value="NZ_BHZF01000006.1"/>
</dbReference>
<evidence type="ECO:0000256" key="5">
    <source>
        <dbReference type="ARBA" id="ARBA00022833"/>
    </source>
</evidence>
<feature type="binding site" evidence="7">
    <location>
        <position position="326"/>
    </location>
    <ligand>
        <name>N-formimidoyl-L-glutamate</name>
        <dbReference type="ChEBI" id="CHEBI:58928"/>
    </ligand>
</feature>
<feature type="binding site" evidence="7">
    <location>
        <position position="324"/>
    </location>
    <ligand>
        <name>Fe(3+)</name>
        <dbReference type="ChEBI" id="CHEBI:29034"/>
    </ligand>
</feature>
<proteinExistence type="inferred from homology"/>
<keyword evidence="5 7" id="KW-0862">Zinc</keyword>
<comment type="catalytic activity">
    <reaction evidence="7">
        <text>4-imidazolone-5-propanoate + H2O = N-formimidoyl-L-glutamate</text>
        <dbReference type="Rhea" id="RHEA:23660"/>
        <dbReference type="ChEBI" id="CHEBI:15377"/>
        <dbReference type="ChEBI" id="CHEBI:58928"/>
        <dbReference type="ChEBI" id="CHEBI:77893"/>
        <dbReference type="EC" id="3.5.2.7"/>
    </reaction>
</comment>
<feature type="binding site" evidence="7">
    <location>
        <position position="329"/>
    </location>
    <ligand>
        <name>4-imidazolone-5-propanoate</name>
        <dbReference type="ChEBI" id="CHEBI:77893"/>
    </ligand>
</feature>
<feature type="binding site" evidence="7">
    <location>
        <position position="253"/>
    </location>
    <ligand>
        <name>4-imidazolone-5-propanoate</name>
        <dbReference type="ChEBI" id="CHEBI:77893"/>
    </ligand>
</feature>
<dbReference type="InterPro" id="IPR006680">
    <property type="entry name" value="Amidohydro-rel"/>
</dbReference>
<keyword evidence="4 7" id="KW-0369">Histidine metabolism</keyword>
<dbReference type="GO" id="GO:0008270">
    <property type="term" value="F:zinc ion binding"/>
    <property type="evidence" value="ECO:0007669"/>
    <property type="project" value="UniProtKB-UniRule"/>
</dbReference>
<dbReference type="HAMAP" id="MF_00372">
    <property type="entry name" value="HutI"/>
    <property type="match status" value="1"/>
</dbReference>
<feature type="binding site" evidence="7">
    <location>
        <position position="80"/>
    </location>
    <ligand>
        <name>Zn(2+)</name>
        <dbReference type="ChEBI" id="CHEBI:29105"/>
    </ligand>
</feature>
<dbReference type="Gene3D" id="2.30.40.10">
    <property type="entry name" value="Urease, subunit C, domain 1"/>
    <property type="match status" value="1"/>
</dbReference>
<feature type="binding site" evidence="7">
    <location>
        <position position="80"/>
    </location>
    <ligand>
        <name>Fe(3+)</name>
        <dbReference type="ChEBI" id="CHEBI:29034"/>
    </ligand>
</feature>
<evidence type="ECO:0000259" key="8">
    <source>
        <dbReference type="Pfam" id="PF01979"/>
    </source>
</evidence>
<comment type="similarity">
    <text evidence="7">Belongs to the metallo-dependent hydrolases superfamily. HutI family.</text>
</comment>
<gene>
    <name evidence="7" type="primary">hutI</name>
    <name evidence="9" type="ORF">DES35_10432</name>
</gene>
<organism evidence="9 10">
    <name type="scientific">Schleiferia thermophila</name>
    <dbReference type="NCBI Taxonomy" id="884107"/>
    <lineage>
        <taxon>Bacteria</taxon>
        <taxon>Pseudomonadati</taxon>
        <taxon>Bacteroidota</taxon>
        <taxon>Flavobacteriia</taxon>
        <taxon>Flavobacteriales</taxon>
        <taxon>Schleiferiaceae</taxon>
        <taxon>Schleiferia</taxon>
    </lineage>
</organism>
<feature type="binding site" evidence="7">
    <location>
        <position position="324"/>
    </location>
    <ligand>
        <name>Zn(2+)</name>
        <dbReference type="ChEBI" id="CHEBI:29105"/>
    </ligand>
</feature>
<evidence type="ECO:0000313" key="10">
    <source>
        <dbReference type="Proteomes" id="UP000253517"/>
    </source>
</evidence>
<evidence type="ECO:0000256" key="4">
    <source>
        <dbReference type="ARBA" id="ARBA00022808"/>
    </source>
</evidence>
<keyword evidence="6 7" id="KW-0408">Iron</keyword>
<dbReference type="InterPro" id="IPR011059">
    <property type="entry name" value="Metal-dep_hydrolase_composite"/>
</dbReference>
<feature type="binding site" evidence="7">
    <location>
        <position position="328"/>
    </location>
    <ligand>
        <name>N-formimidoyl-L-glutamate</name>
        <dbReference type="ChEBI" id="CHEBI:58928"/>
    </ligand>
</feature>
<evidence type="ECO:0000313" key="9">
    <source>
        <dbReference type="EMBL" id="RCX02273.1"/>
    </source>
</evidence>
<dbReference type="SUPFAM" id="SSF51338">
    <property type="entry name" value="Composite domain of metallo-dependent hydrolases"/>
    <property type="match status" value="1"/>
</dbReference>
<evidence type="ECO:0000256" key="2">
    <source>
        <dbReference type="ARBA" id="ARBA00022723"/>
    </source>
</evidence>
<dbReference type="GO" id="GO:0019557">
    <property type="term" value="P:L-histidine catabolic process to glutamate and formate"/>
    <property type="evidence" value="ECO:0007669"/>
    <property type="project" value="UniProtKB-UniPathway"/>
</dbReference>
<accession>A0A368ZZB7</accession>
<dbReference type="Gene3D" id="3.20.20.140">
    <property type="entry name" value="Metal-dependent hydrolases"/>
    <property type="match status" value="1"/>
</dbReference>
<dbReference type="Proteomes" id="UP000253517">
    <property type="component" value="Unassembled WGS sequence"/>
</dbReference>
<keyword evidence="3 7" id="KW-0378">Hydrolase</keyword>
<dbReference type="InterPro" id="IPR032466">
    <property type="entry name" value="Metal_Hydrolase"/>
</dbReference>
<keyword evidence="10" id="KW-1185">Reference proteome</keyword>
<evidence type="ECO:0000256" key="3">
    <source>
        <dbReference type="ARBA" id="ARBA00022801"/>
    </source>
</evidence>
<dbReference type="SUPFAM" id="SSF51556">
    <property type="entry name" value="Metallo-dependent hydrolases"/>
    <property type="match status" value="1"/>
</dbReference>
<name>A0A368ZZB7_9FLAO</name>
<feature type="binding site" evidence="7">
    <location>
        <position position="152"/>
    </location>
    <ligand>
        <name>N-formimidoyl-L-glutamate</name>
        <dbReference type="ChEBI" id="CHEBI:58928"/>
    </ligand>
</feature>
<dbReference type="PANTHER" id="PTHR42752:SF1">
    <property type="entry name" value="IMIDAZOLONEPROPIONASE-RELATED"/>
    <property type="match status" value="1"/>
</dbReference>
<dbReference type="GO" id="GO:0005506">
    <property type="term" value="F:iron ion binding"/>
    <property type="evidence" value="ECO:0007669"/>
    <property type="project" value="UniProtKB-UniRule"/>
</dbReference>
<comment type="cofactor">
    <cofactor evidence="7">
        <name>Zn(2+)</name>
        <dbReference type="ChEBI" id="CHEBI:29105"/>
    </cofactor>
    <cofactor evidence="7">
        <name>Fe(3+)</name>
        <dbReference type="ChEBI" id="CHEBI:29034"/>
    </cofactor>
    <text evidence="7">Binds 1 zinc or iron ion per subunit.</text>
</comment>
<evidence type="ECO:0000256" key="7">
    <source>
        <dbReference type="HAMAP-Rule" id="MF_00372"/>
    </source>
</evidence>
<dbReference type="InterPro" id="IPR005920">
    <property type="entry name" value="HutI"/>
</dbReference>
<sequence>MAIVYYTNIRCIYGITADQNQPARGAELSSPIKLSNAYLKTEDDLIADFGPMDSFKSPEAGARIIDCEGRSVIPGYCDSHTHIVFARSRHEEFVDKIKGLTYEEIAAKGGGIINSALHLRKIEESELVELALQRIDSVKKTGTVALEIKSGYGLDLTSELKMLTVIRRLKDLTNLCIKSTFLGAHAVPPEFKGNQQGYVDHIAEVMIPRVADAGLADFVDVFCDKGFFTPEQTEKILEAANRYNLKPKLHANELAFSGGVQVGVAHRAVSVDHLECSGDEEFELLADSNTIATLLPGTAFFLGLPYPNARRMIEKNVAIALASDFNPGSCPSGNMNFVVALACIKMKLLPEEALTAATLNGAFAMEIDRTHGSIERGKTASFLITQAIEDLSQIPYYFTENLISKTVINGKPD</sequence>
<dbReference type="Pfam" id="PF01979">
    <property type="entry name" value="Amidohydro_1"/>
    <property type="match status" value="1"/>
</dbReference>
<dbReference type="NCBIfam" id="TIGR01224">
    <property type="entry name" value="hutI"/>
    <property type="match status" value="1"/>
</dbReference>
<dbReference type="PANTHER" id="PTHR42752">
    <property type="entry name" value="IMIDAZOLONEPROPIONASE"/>
    <property type="match status" value="1"/>
</dbReference>
<comment type="subcellular location">
    <subcellularLocation>
        <location evidence="7">Cytoplasm</location>
    </subcellularLocation>
</comment>
<feature type="binding site" evidence="7">
    <location>
        <position position="250"/>
    </location>
    <ligand>
        <name>Zn(2+)</name>
        <dbReference type="ChEBI" id="CHEBI:29105"/>
    </ligand>
</feature>
<evidence type="ECO:0000256" key="1">
    <source>
        <dbReference type="ARBA" id="ARBA00012864"/>
    </source>
</evidence>
<dbReference type="AlphaFoldDB" id="A0A368ZZB7"/>
<feature type="binding site" evidence="7">
    <location>
        <position position="152"/>
    </location>
    <ligand>
        <name>4-imidazolone-5-propanoate</name>
        <dbReference type="ChEBI" id="CHEBI:77893"/>
    </ligand>
</feature>
<feature type="binding site" evidence="7">
    <location>
        <position position="185"/>
    </location>
    <ligand>
        <name>4-imidazolone-5-propanoate</name>
        <dbReference type="ChEBI" id="CHEBI:77893"/>
    </ligand>
</feature>
<dbReference type="UniPathway" id="UPA00379">
    <property type="reaction ID" value="UER00551"/>
</dbReference>
<feature type="domain" description="Amidohydrolase-related" evidence="8">
    <location>
        <begin position="72"/>
        <end position="411"/>
    </location>
</feature>
<dbReference type="EC" id="3.5.2.7" evidence="1 7"/>
<dbReference type="GO" id="GO:0050480">
    <property type="term" value="F:imidazolonepropionase activity"/>
    <property type="evidence" value="ECO:0007669"/>
    <property type="project" value="UniProtKB-UniRule"/>
</dbReference>
<dbReference type="GO" id="GO:0005737">
    <property type="term" value="C:cytoplasm"/>
    <property type="evidence" value="ECO:0007669"/>
    <property type="project" value="UniProtKB-SubCell"/>
</dbReference>
<dbReference type="EMBL" id="QPJS01000004">
    <property type="protein sequence ID" value="RCX02273.1"/>
    <property type="molecule type" value="Genomic_DNA"/>
</dbReference>
<comment type="pathway">
    <text evidence="7">Amino-acid degradation; L-histidine degradation into L-glutamate; N-formimidoyl-L-glutamate from L-histidine: step 3/3.</text>
</comment>
<dbReference type="GO" id="GO:0019556">
    <property type="term" value="P:L-histidine catabolic process to glutamate and formamide"/>
    <property type="evidence" value="ECO:0007669"/>
    <property type="project" value="UniProtKB-UniRule"/>
</dbReference>